<feature type="transmembrane region" description="Helical" evidence="5">
    <location>
        <begin position="20"/>
        <end position="42"/>
    </location>
</feature>
<accession>A0AAV5FD44</accession>
<evidence type="ECO:0000313" key="7">
    <source>
        <dbReference type="EMBL" id="GJN32542.1"/>
    </source>
</evidence>
<reference evidence="7" key="1">
    <citation type="journal article" date="2018" name="DNA Res.">
        <title>Multiple hybrid de novo genome assembly of finger millet, an orphan allotetraploid crop.</title>
        <authorList>
            <person name="Hatakeyama M."/>
            <person name="Aluri S."/>
            <person name="Balachadran M.T."/>
            <person name="Sivarajan S.R."/>
            <person name="Patrignani A."/>
            <person name="Gruter S."/>
            <person name="Poveda L."/>
            <person name="Shimizu-Inatsugi R."/>
            <person name="Baeten J."/>
            <person name="Francoijs K.J."/>
            <person name="Nataraja K.N."/>
            <person name="Reddy Y.A.N."/>
            <person name="Phadnis S."/>
            <person name="Ravikumar R.L."/>
            <person name="Schlapbach R."/>
            <person name="Sreeman S.M."/>
            <person name="Shimizu K.K."/>
        </authorList>
    </citation>
    <scope>NUCLEOTIDE SEQUENCE</scope>
</reference>
<evidence type="ECO:0000256" key="4">
    <source>
        <dbReference type="ARBA" id="ARBA00023136"/>
    </source>
</evidence>
<keyword evidence="2 5" id="KW-0812">Transmembrane</keyword>
<dbReference type="Proteomes" id="UP001054889">
    <property type="component" value="Unassembled WGS sequence"/>
</dbReference>
<keyword evidence="8" id="KW-1185">Reference proteome</keyword>
<dbReference type="AlphaFoldDB" id="A0AAV5FD44"/>
<dbReference type="GO" id="GO:0009506">
    <property type="term" value="C:plasmodesma"/>
    <property type="evidence" value="ECO:0007669"/>
    <property type="project" value="TreeGrafter"/>
</dbReference>
<sequence length="202" mass="22225">MPRLPRYDRQSPGVRCINFLCAVLLTLVLVTAIIFFVMWLSLRPHRPKFALADFDVQYANRQSGLANLPVRFSVNEHNPNSKIGIHYEAINASVYYNDQLIASGPAGNGPFFEVPKGSTAVQGSLTATGPTPSDAAWPRFAGELSAGSVAMRLVLSSTVRFQVKIWDTRVHHMKVECDFKIGGDGTLQHQQGNKNSGCAVYF</sequence>
<dbReference type="PANTHER" id="PTHR31415">
    <property type="entry name" value="OS05G0367900 PROTEIN"/>
    <property type="match status" value="1"/>
</dbReference>
<comment type="subcellular location">
    <subcellularLocation>
        <location evidence="1">Membrane</location>
        <topology evidence="1">Single-pass membrane protein</topology>
    </subcellularLocation>
</comment>
<name>A0AAV5FD44_ELECO</name>
<gene>
    <name evidence="7" type="primary">gb21056</name>
    <name evidence="7" type="ORF">PR202_gb21056</name>
</gene>
<evidence type="ECO:0000256" key="1">
    <source>
        <dbReference type="ARBA" id="ARBA00004167"/>
    </source>
</evidence>
<reference evidence="7" key="2">
    <citation type="submission" date="2021-12" db="EMBL/GenBank/DDBJ databases">
        <title>Resequencing data analysis of finger millet.</title>
        <authorList>
            <person name="Hatakeyama M."/>
            <person name="Aluri S."/>
            <person name="Balachadran M.T."/>
            <person name="Sivarajan S.R."/>
            <person name="Poveda L."/>
            <person name="Shimizu-Inatsugi R."/>
            <person name="Schlapbach R."/>
            <person name="Sreeman S.M."/>
            <person name="Shimizu K.K."/>
        </authorList>
    </citation>
    <scope>NUCLEOTIDE SEQUENCE</scope>
</reference>
<evidence type="ECO:0000256" key="2">
    <source>
        <dbReference type="ARBA" id="ARBA00022692"/>
    </source>
</evidence>
<feature type="domain" description="Late embryogenesis abundant protein LEA-2 subgroup" evidence="6">
    <location>
        <begin position="77"/>
        <end position="177"/>
    </location>
</feature>
<evidence type="ECO:0000313" key="8">
    <source>
        <dbReference type="Proteomes" id="UP001054889"/>
    </source>
</evidence>
<evidence type="ECO:0000256" key="5">
    <source>
        <dbReference type="SAM" id="Phobius"/>
    </source>
</evidence>
<dbReference type="GO" id="GO:0098542">
    <property type="term" value="P:defense response to other organism"/>
    <property type="evidence" value="ECO:0007669"/>
    <property type="project" value="InterPro"/>
</dbReference>
<evidence type="ECO:0000256" key="3">
    <source>
        <dbReference type="ARBA" id="ARBA00022989"/>
    </source>
</evidence>
<dbReference type="GO" id="GO:0005886">
    <property type="term" value="C:plasma membrane"/>
    <property type="evidence" value="ECO:0007669"/>
    <property type="project" value="TreeGrafter"/>
</dbReference>
<protein>
    <recommendedName>
        <fullName evidence="6">Late embryogenesis abundant protein LEA-2 subgroup domain-containing protein</fullName>
    </recommendedName>
</protein>
<dbReference type="EMBL" id="BQKI01000084">
    <property type="protein sequence ID" value="GJN32542.1"/>
    <property type="molecule type" value="Genomic_DNA"/>
</dbReference>
<keyword evidence="3 5" id="KW-1133">Transmembrane helix</keyword>
<proteinExistence type="predicted"/>
<dbReference type="InterPro" id="IPR004864">
    <property type="entry name" value="LEA_2"/>
</dbReference>
<dbReference type="SUPFAM" id="SSF117070">
    <property type="entry name" value="LEA14-like"/>
    <property type="match status" value="1"/>
</dbReference>
<keyword evidence="4 5" id="KW-0472">Membrane</keyword>
<dbReference type="InterPro" id="IPR044839">
    <property type="entry name" value="NDR1-like"/>
</dbReference>
<organism evidence="7 8">
    <name type="scientific">Eleusine coracana subsp. coracana</name>
    <dbReference type="NCBI Taxonomy" id="191504"/>
    <lineage>
        <taxon>Eukaryota</taxon>
        <taxon>Viridiplantae</taxon>
        <taxon>Streptophyta</taxon>
        <taxon>Embryophyta</taxon>
        <taxon>Tracheophyta</taxon>
        <taxon>Spermatophyta</taxon>
        <taxon>Magnoliopsida</taxon>
        <taxon>Liliopsida</taxon>
        <taxon>Poales</taxon>
        <taxon>Poaceae</taxon>
        <taxon>PACMAD clade</taxon>
        <taxon>Chloridoideae</taxon>
        <taxon>Cynodonteae</taxon>
        <taxon>Eleusininae</taxon>
        <taxon>Eleusine</taxon>
    </lineage>
</organism>
<dbReference type="Pfam" id="PF03168">
    <property type="entry name" value="LEA_2"/>
    <property type="match status" value="1"/>
</dbReference>
<evidence type="ECO:0000259" key="6">
    <source>
        <dbReference type="Pfam" id="PF03168"/>
    </source>
</evidence>
<dbReference type="PANTHER" id="PTHR31415:SF124">
    <property type="entry name" value="OS07G0531500 PROTEIN"/>
    <property type="match status" value="1"/>
</dbReference>
<comment type="caution">
    <text evidence="7">The sequence shown here is derived from an EMBL/GenBank/DDBJ whole genome shotgun (WGS) entry which is preliminary data.</text>
</comment>